<keyword evidence="1" id="KW-0472">Membrane</keyword>
<organism evidence="2 3">
    <name type="scientific">Candidatus Roizmanbacteria bacterium CG_4_10_14_0_8_um_filter_33_9</name>
    <dbReference type="NCBI Taxonomy" id="1974826"/>
    <lineage>
        <taxon>Bacteria</taxon>
        <taxon>Candidatus Roizmaniibacteriota</taxon>
    </lineage>
</organism>
<dbReference type="Proteomes" id="UP000229401">
    <property type="component" value="Unassembled WGS sequence"/>
</dbReference>
<protein>
    <submittedName>
        <fullName evidence="2">Electron transporter RnfE</fullName>
    </submittedName>
</protein>
<proteinExistence type="predicted"/>
<keyword evidence="1" id="KW-1133">Transmembrane helix</keyword>
<comment type="caution">
    <text evidence="2">The sequence shown here is derived from an EMBL/GenBank/DDBJ whole genome shotgun (WGS) entry which is preliminary data.</text>
</comment>
<evidence type="ECO:0000313" key="2">
    <source>
        <dbReference type="EMBL" id="PIY71598.1"/>
    </source>
</evidence>
<sequence>MHYYGYRGSFFGPSFDLISLIFTIVFWALIIGLIVTLLRKHHNPEEEKEEKELVIQPNQYLDTIKRRYAEGEINKKEYEQLKKDLS</sequence>
<reference evidence="3" key="1">
    <citation type="submission" date="2017-09" db="EMBL/GenBank/DDBJ databases">
        <title>Depth-based differentiation of microbial function through sediment-hosted aquifers and enrichment of novel symbionts in the deep terrestrial subsurface.</title>
        <authorList>
            <person name="Probst A.J."/>
            <person name="Ladd B."/>
            <person name="Jarett J.K."/>
            <person name="Geller-Mcgrath D.E."/>
            <person name="Sieber C.M.K."/>
            <person name="Emerson J.B."/>
            <person name="Anantharaman K."/>
            <person name="Thomas B.C."/>
            <person name="Malmstrom R."/>
            <person name="Stieglmeier M."/>
            <person name="Klingl A."/>
            <person name="Woyke T."/>
            <person name="Ryan C.M."/>
            <person name="Banfield J.F."/>
        </authorList>
    </citation>
    <scope>NUCLEOTIDE SEQUENCE [LARGE SCALE GENOMIC DNA]</scope>
</reference>
<gene>
    <name evidence="2" type="ORF">COY87_05365</name>
</gene>
<evidence type="ECO:0000256" key="1">
    <source>
        <dbReference type="SAM" id="Phobius"/>
    </source>
</evidence>
<dbReference type="AlphaFoldDB" id="A0A2M7QHU7"/>
<name>A0A2M7QHU7_9BACT</name>
<dbReference type="EMBL" id="PFLI01000184">
    <property type="protein sequence ID" value="PIY71598.1"/>
    <property type="molecule type" value="Genomic_DNA"/>
</dbReference>
<evidence type="ECO:0000313" key="3">
    <source>
        <dbReference type="Proteomes" id="UP000229401"/>
    </source>
</evidence>
<keyword evidence="1" id="KW-0812">Transmembrane</keyword>
<feature type="transmembrane region" description="Helical" evidence="1">
    <location>
        <begin position="17"/>
        <end position="38"/>
    </location>
</feature>
<accession>A0A2M7QHU7</accession>